<evidence type="ECO:0000313" key="2">
    <source>
        <dbReference type="EMBL" id="QJD81323.1"/>
    </source>
</evidence>
<dbReference type="PROSITE" id="PS51257">
    <property type="entry name" value="PROKAR_LIPOPROTEIN"/>
    <property type="match status" value="1"/>
</dbReference>
<keyword evidence="3" id="KW-1185">Reference proteome</keyword>
<dbReference type="Pfam" id="PF05345">
    <property type="entry name" value="He_PIG"/>
    <property type="match status" value="3"/>
</dbReference>
<dbReference type="InterPro" id="IPR005135">
    <property type="entry name" value="Endo/exonuclease/phosphatase"/>
</dbReference>
<proteinExistence type="predicted"/>
<dbReference type="KEGG" id="srho:HH216_10840"/>
<dbReference type="InterPro" id="IPR015919">
    <property type="entry name" value="Cadherin-like_sf"/>
</dbReference>
<sequence>MAAGSGKIALTTTATGLACGATATPCALPNANIVDLVSYGTANNAEGGTSANNGTALVSTQGSVRKSNGCQDTNNNNADFAIVSAPVPRNSATAANPCNGSTTPVASLSTNPTSLTGYAATQGVASTSKSYALSGSNLDGNPVSVSATAGIELSTDNSTFASTLSIPATTSSVSTTIYARISSGATTGAFSGTITNTANGTVTAAVSVSGTVNAPNSPSLSVNPTTLSGFSTTQGTASATQTYALSGSNLTNDVTVTAPAGYQVSQDGATFQNSITVAQSNGSVNATITVRLTGASAGPVSGNITNVSGSVSGNVAVSGTVASNTPYTPIATARNSVGQTVTIAGRVTVTNQLGSRQIYIQDNTGGIVVYSGSTGTDLSTLVQLGDSVQARGPISVFSGYTEITSAAATNFTVVSGAGTRIPTPVAITLDQLPAYQGQLVSVSNASITPVASTFTGGTNYTITANNQSATLRINANSPLAGAGQPANPVSVTGIADRFVSGATTTGTNGLQLQPRILADIPGSTPAQDLTCTAGMSNSTLSTDQTLDIAAWNMEFFGADAGTIICPNGNLNYNDMGPTNEDLQQSNSVTVLGKLKADIVAVEEISDIDRFAATVASLPGSYSYTCSNRFSYYFQDECTQTPSGNPPTVFGPTKFAQKVCVIYNKATVTPVLAETKPLLDGNYNYPSANNWSSGRLPFLFVGDATINGVTQRVHVVAIHAKSGSATADYNRRKQDIADLKANLDAAYPNAKLIILGDYNDKLNGSIASGQQSSYKPFVDDASNYSALTLPLENNGCSTFNSSASFIDHMIISNDLAPAAISNSTYVLQPFSIPNYGNTTSDHNPIVTRFDLTKLVTPVTALTVTATANPTQILTTGSTTLTGMAMGGTSPYSYAFTGPGNIAASGNTATVSGLSAGVQTFTVTVTDATTPTAQTSFTTVSVTVTQANTAPTVANPVGPQSATVGSAYTLSVANVFTDAETPNQLTLSASGLPSGLSLNGTTISGTPSTTMGSPYTVTLTATDPGNLSSSTQFTLTINPAATTTPTPTGPFSITGVTLNSCQTISTGERQISFTPQYAGVTGETITFRVVNESLPTTMAGPYTLKLYTDNPVINLRAMQGSGSEVSYAYNWLAACNNTTPTPTNTAPTVANPVGPQSATVGSGYTLSVANVFTDAETPNQLTLSASGLPAGLSLNGISISGTPSMSGVSNVTLTATDPGNLSSSTQFTLTINPAATTTPTPTGPFSITGVTLNSCQTISTGERQISFTPQYAGVTGETITFRVVNESLPTTMAGPYTLKLYTDNPVINLRAMQGSGSEVSYAYNWLAACNNTTPTPTNTAPTVANPVGPQSATVGSGYTLSIANVFTDAETPNQLILSASGLPAGLNLSGTTISGTPSMSGVSNVTLTATDPGNLSSSTQFTLTVNPAAATTPTGPFSITGVSLNSCQTLSAGERQISFTPRYAGVTGETITFRVVNESVPTTAPGPYTLKLYTDNPVINLRAMQGSGSEVSYAYNWLAACNANGRVGVVESTMDVRVIGNPIHDGQASVEVRGVSGQPLTMVLTDMQGQTVGQYQVERAGSVEAHTFAVGRQPVGTLLLRVTTPTQSQTVKLLKVN</sequence>
<feature type="domain" description="Dystroglycan-type cadherin-like" evidence="1">
    <location>
        <begin position="950"/>
        <end position="1042"/>
    </location>
</feature>
<reference evidence="2 3" key="1">
    <citation type="submission" date="2020-04" db="EMBL/GenBank/DDBJ databases">
        <title>Genome sequencing of novel species.</title>
        <authorList>
            <person name="Heo J."/>
            <person name="Kim S.-J."/>
            <person name="Kim J.-S."/>
            <person name="Hong S.-B."/>
            <person name="Kwon S.-W."/>
        </authorList>
    </citation>
    <scope>NUCLEOTIDE SEQUENCE [LARGE SCALE GENOMIC DNA]</scope>
    <source>
        <strain evidence="2 3">CJU-R4</strain>
    </source>
</reference>
<evidence type="ECO:0000259" key="1">
    <source>
        <dbReference type="SMART" id="SM00736"/>
    </source>
</evidence>
<dbReference type="Gene3D" id="2.60.40.10">
    <property type="entry name" value="Immunoglobulins"/>
    <property type="match status" value="3"/>
</dbReference>
<dbReference type="SUPFAM" id="SSF49313">
    <property type="entry name" value="Cadherin-like"/>
    <property type="match status" value="3"/>
</dbReference>
<gene>
    <name evidence="2" type="ORF">HH216_10840</name>
</gene>
<dbReference type="GO" id="GO:0016020">
    <property type="term" value="C:membrane"/>
    <property type="evidence" value="ECO:0007669"/>
    <property type="project" value="InterPro"/>
</dbReference>
<dbReference type="InterPro" id="IPR006644">
    <property type="entry name" value="Cadg"/>
</dbReference>
<accession>A0A7L5DVE2</accession>
<dbReference type="InterPro" id="IPR036691">
    <property type="entry name" value="Endo/exonu/phosph_ase_sf"/>
</dbReference>
<dbReference type="InterPro" id="IPR013783">
    <property type="entry name" value="Ig-like_fold"/>
</dbReference>
<dbReference type="GO" id="GO:0005509">
    <property type="term" value="F:calcium ion binding"/>
    <property type="evidence" value="ECO:0007669"/>
    <property type="project" value="InterPro"/>
</dbReference>
<dbReference type="Gene3D" id="3.60.10.10">
    <property type="entry name" value="Endonuclease/exonuclease/phosphatase"/>
    <property type="match status" value="1"/>
</dbReference>
<name>A0A7L5DVE2_9BACT</name>
<dbReference type="Pfam" id="PF03372">
    <property type="entry name" value="Exo_endo_phos"/>
    <property type="match status" value="1"/>
</dbReference>
<evidence type="ECO:0000313" key="3">
    <source>
        <dbReference type="Proteomes" id="UP000501128"/>
    </source>
</evidence>
<dbReference type="GO" id="GO:0003824">
    <property type="term" value="F:catalytic activity"/>
    <property type="evidence" value="ECO:0007669"/>
    <property type="project" value="InterPro"/>
</dbReference>
<dbReference type="Proteomes" id="UP000501128">
    <property type="component" value="Chromosome"/>
</dbReference>
<feature type="domain" description="Dystroglycan-type cadherin-like" evidence="1">
    <location>
        <begin position="1340"/>
        <end position="1430"/>
    </location>
</feature>
<feature type="domain" description="Dystroglycan-type cadherin-like" evidence="1">
    <location>
        <begin position="1146"/>
        <end position="1236"/>
    </location>
</feature>
<organism evidence="2 3">
    <name type="scientific">Spirosoma rhododendri</name>
    <dbReference type="NCBI Taxonomy" id="2728024"/>
    <lineage>
        <taxon>Bacteria</taxon>
        <taxon>Pseudomonadati</taxon>
        <taxon>Bacteroidota</taxon>
        <taxon>Cytophagia</taxon>
        <taxon>Cytophagales</taxon>
        <taxon>Cytophagaceae</taxon>
        <taxon>Spirosoma</taxon>
    </lineage>
</organism>
<dbReference type="SUPFAM" id="SSF56219">
    <property type="entry name" value="DNase I-like"/>
    <property type="match status" value="1"/>
</dbReference>
<dbReference type="SMART" id="SM00736">
    <property type="entry name" value="CADG"/>
    <property type="match status" value="3"/>
</dbReference>
<protein>
    <recommendedName>
        <fullName evidence="1">Dystroglycan-type cadherin-like domain-containing protein</fullName>
    </recommendedName>
</protein>
<dbReference type="EMBL" id="CP051677">
    <property type="protein sequence ID" value="QJD81323.1"/>
    <property type="molecule type" value="Genomic_DNA"/>
</dbReference>